<dbReference type="PANTHER" id="PTHR30514:SF1">
    <property type="entry name" value="HTH-TYPE TRANSCRIPTIONAL REGULATOR HEXR-RELATED"/>
    <property type="match status" value="1"/>
</dbReference>
<evidence type="ECO:0000259" key="5">
    <source>
        <dbReference type="PROSITE" id="PS51464"/>
    </source>
</evidence>
<dbReference type="GO" id="GO:0003700">
    <property type="term" value="F:DNA-binding transcription factor activity"/>
    <property type="evidence" value="ECO:0007669"/>
    <property type="project" value="InterPro"/>
</dbReference>
<evidence type="ECO:0000256" key="3">
    <source>
        <dbReference type="ARBA" id="ARBA00023163"/>
    </source>
</evidence>
<dbReference type="EMBL" id="AYYI01000017">
    <property type="protein sequence ID" value="KRM99292.1"/>
    <property type="molecule type" value="Genomic_DNA"/>
</dbReference>
<dbReference type="InterPro" id="IPR001347">
    <property type="entry name" value="SIS_dom"/>
</dbReference>
<dbReference type="Proteomes" id="UP000051638">
    <property type="component" value="Unassembled WGS sequence"/>
</dbReference>
<dbReference type="InterPro" id="IPR000281">
    <property type="entry name" value="HTH_RpiR"/>
</dbReference>
<dbReference type="SUPFAM" id="SSF53697">
    <property type="entry name" value="SIS domain"/>
    <property type="match status" value="1"/>
</dbReference>
<dbReference type="OrthoDB" id="3684496at2"/>
<evidence type="ECO:0000313" key="6">
    <source>
        <dbReference type="EMBL" id="KRM99292.1"/>
    </source>
</evidence>
<dbReference type="PROSITE" id="PS51464">
    <property type="entry name" value="SIS"/>
    <property type="match status" value="1"/>
</dbReference>
<dbReference type="STRING" id="1423796.FC24_GL000489"/>
<keyword evidence="3" id="KW-0804">Transcription</keyword>
<dbReference type="CDD" id="cd05013">
    <property type="entry name" value="SIS_RpiR"/>
    <property type="match status" value="1"/>
</dbReference>
<evidence type="ECO:0000313" key="7">
    <source>
        <dbReference type="Proteomes" id="UP000051638"/>
    </source>
</evidence>
<sequence length="280" mass="31014">MNEIQQRLQRFGPELSGAEKKLARFLQQANQLPANITISKLAQLSHVSAATISRFAKSLGYANFAALRVALVSNEKYRTSLFEEVKATDDTLTVAQKIFAANQHSLADTLALLTKKELETAVAYLTQAHQVSFFGLGGSNIVAADAYHKFMRTPLDVRFNSDFHLQLMQAARMQAKDCAILISHTGRDAQILQLAQQLVANQVPLIVITSFAKSPLAQHSSVTLVSLSDESKYRSEALSSMLAQISIMDTLFLLVSLSLPQKTQVSFRKIRQVISQTRYQ</sequence>
<feature type="domain" description="HTH rpiR-type" evidence="4">
    <location>
        <begin position="2"/>
        <end position="78"/>
    </location>
</feature>
<dbReference type="SUPFAM" id="SSF46689">
    <property type="entry name" value="Homeodomain-like"/>
    <property type="match status" value="1"/>
</dbReference>
<dbReference type="Gene3D" id="3.40.50.10490">
    <property type="entry name" value="Glucose-6-phosphate isomerase like protein, domain 1"/>
    <property type="match status" value="1"/>
</dbReference>
<gene>
    <name evidence="6" type="ORF">FC24_GL000489</name>
</gene>
<comment type="caution">
    <text evidence="6">The sequence shown here is derived from an EMBL/GenBank/DDBJ whole genome shotgun (WGS) entry which is preliminary data.</text>
</comment>
<dbReference type="PANTHER" id="PTHR30514">
    <property type="entry name" value="GLUCOKINASE"/>
    <property type="match status" value="1"/>
</dbReference>
<keyword evidence="1" id="KW-0805">Transcription regulation</keyword>
<evidence type="ECO:0000256" key="2">
    <source>
        <dbReference type="ARBA" id="ARBA00023125"/>
    </source>
</evidence>
<keyword evidence="7" id="KW-1185">Reference proteome</keyword>
<dbReference type="InterPro" id="IPR035472">
    <property type="entry name" value="RpiR-like_SIS"/>
</dbReference>
<dbReference type="AlphaFoldDB" id="A0A0R2DGV4"/>
<protein>
    <submittedName>
        <fullName evidence="6">Gluconate operon transcriptional regulator</fullName>
    </submittedName>
</protein>
<name>A0A0R2DGV4_9LACO</name>
<dbReference type="Gene3D" id="1.10.10.10">
    <property type="entry name" value="Winged helix-like DNA-binding domain superfamily/Winged helix DNA-binding domain"/>
    <property type="match status" value="1"/>
</dbReference>
<dbReference type="PROSITE" id="PS51071">
    <property type="entry name" value="HTH_RPIR"/>
    <property type="match status" value="1"/>
</dbReference>
<evidence type="ECO:0000259" key="4">
    <source>
        <dbReference type="PROSITE" id="PS51071"/>
    </source>
</evidence>
<proteinExistence type="predicted"/>
<dbReference type="InterPro" id="IPR009057">
    <property type="entry name" value="Homeodomain-like_sf"/>
</dbReference>
<organism evidence="6 7">
    <name type="scientific">Loigolactobacillus rennini DSM 20253</name>
    <dbReference type="NCBI Taxonomy" id="1423796"/>
    <lineage>
        <taxon>Bacteria</taxon>
        <taxon>Bacillati</taxon>
        <taxon>Bacillota</taxon>
        <taxon>Bacilli</taxon>
        <taxon>Lactobacillales</taxon>
        <taxon>Lactobacillaceae</taxon>
        <taxon>Loigolactobacillus</taxon>
    </lineage>
</organism>
<dbReference type="InterPro" id="IPR046348">
    <property type="entry name" value="SIS_dom_sf"/>
</dbReference>
<dbReference type="InterPro" id="IPR047640">
    <property type="entry name" value="RpiR-like"/>
</dbReference>
<dbReference type="GO" id="GO:1901135">
    <property type="term" value="P:carbohydrate derivative metabolic process"/>
    <property type="evidence" value="ECO:0007669"/>
    <property type="project" value="InterPro"/>
</dbReference>
<dbReference type="InterPro" id="IPR036388">
    <property type="entry name" value="WH-like_DNA-bd_sf"/>
</dbReference>
<dbReference type="GO" id="GO:0097367">
    <property type="term" value="F:carbohydrate derivative binding"/>
    <property type="evidence" value="ECO:0007669"/>
    <property type="project" value="InterPro"/>
</dbReference>
<accession>A0A0R2DGV4</accession>
<dbReference type="PATRIC" id="fig|1423796.3.peg.503"/>
<dbReference type="Pfam" id="PF01418">
    <property type="entry name" value="HTH_6"/>
    <property type="match status" value="1"/>
</dbReference>
<dbReference type="Pfam" id="PF01380">
    <property type="entry name" value="SIS"/>
    <property type="match status" value="1"/>
</dbReference>
<feature type="domain" description="SIS" evidence="5">
    <location>
        <begin position="121"/>
        <end position="263"/>
    </location>
</feature>
<evidence type="ECO:0000256" key="1">
    <source>
        <dbReference type="ARBA" id="ARBA00023015"/>
    </source>
</evidence>
<reference evidence="6 7" key="1">
    <citation type="journal article" date="2015" name="Genome Announc.">
        <title>Expanding the biotechnology potential of lactobacilli through comparative genomics of 213 strains and associated genera.</title>
        <authorList>
            <person name="Sun Z."/>
            <person name="Harris H.M."/>
            <person name="McCann A."/>
            <person name="Guo C."/>
            <person name="Argimon S."/>
            <person name="Zhang W."/>
            <person name="Yang X."/>
            <person name="Jeffery I.B."/>
            <person name="Cooney J.C."/>
            <person name="Kagawa T.F."/>
            <person name="Liu W."/>
            <person name="Song Y."/>
            <person name="Salvetti E."/>
            <person name="Wrobel A."/>
            <person name="Rasinkangas P."/>
            <person name="Parkhill J."/>
            <person name="Rea M.C."/>
            <person name="O'Sullivan O."/>
            <person name="Ritari J."/>
            <person name="Douillard F.P."/>
            <person name="Paul Ross R."/>
            <person name="Yang R."/>
            <person name="Briner A.E."/>
            <person name="Felis G.E."/>
            <person name="de Vos W.M."/>
            <person name="Barrangou R."/>
            <person name="Klaenhammer T.R."/>
            <person name="Caufield P.W."/>
            <person name="Cui Y."/>
            <person name="Zhang H."/>
            <person name="O'Toole P.W."/>
        </authorList>
    </citation>
    <scope>NUCLEOTIDE SEQUENCE [LARGE SCALE GENOMIC DNA]</scope>
    <source>
        <strain evidence="6 7">DSM 20253</strain>
    </source>
</reference>
<dbReference type="GO" id="GO:0003677">
    <property type="term" value="F:DNA binding"/>
    <property type="evidence" value="ECO:0007669"/>
    <property type="project" value="UniProtKB-KW"/>
</dbReference>
<keyword evidence="2" id="KW-0238">DNA-binding</keyword>
<dbReference type="RefSeq" id="WP_057873346.1">
    <property type="nucleotide sequence ID" value="NZ_AYYI01000017.1"/>
</dbReference>